<organism evidence="4 5">
    <name type="scientific">Trifolium subterraneum</name>
    <name type="common">Subterranean clover</name>
    <dbReference type="NCBI Taxonomy" id="3900"/>
    <lineage>
        <taxon>Eukaryota</taxon>
        <taxon>Viridiplantae</taxon>
        <taxon>Streptophyta</taxon>
        <taxon>Embryophyta</taxon>
        <taxon>Tracheophyta</taxon>
        <taxon>Spermatophyta</taxon>
        <taxon>Magnoliopsida</taxon>
        <taxon>eudicotyledons</taxon>
        <taxon>Gunneridae</taxon>
        <taxon>Pentapetalae</taxon>
        <taxon>rosids</taxon>
        <taxon>fabids</taxon>
        <taxon>Fabales</taxon>
        <taxon>Fabaceae</taxon>
        <taxon>Papilionoideae</taxon>
        <taxon>50 kb inversion clade</taxon>
        <taxon>NPAAA clade</taxon>
        <taxon>Hologalegina</taxon>
        <taxon>IRL clade</taxon>
        <taxon>Trifolieae</taxon>
        <taxon>Trifolium</taxon>
    </lineage>
</organism>
<dbReference type="EMBL" id="DF973189">
    <property type="protein sequence ID" value="GAU18769.1"/>
    <property type="molecule type" value="Genomic_DNA"/>
</dbReference>
<feature type="chain" id="PRO_5016258473" evidence="3">
    <location>
        <begin position="22"/>
        <end position="90"/>
    </location>
</feature>
<feature type="transmembrane region" description="Helical" evidence="2">
    <location>
        <begin position="65"/>
        <end position="87"/>
    </location>
</feature>
<evidence type="ECO:0000256" key="2">
    <source>
        <dbReference type="SAM" id="Phobius"/>
    </source>
</evidence>
<evidence type="ECO:0000313" key="4">
    <source>
        <dbReference type="EMBL" id="GAU18769.1"/>
    </source>
</evidence>
<gene>
    <name evidence="4" type="ORF">TSUD_80580</name>
</gene>
<name>A0A2Z6LLI6_TRISU</name>
<feature type="compositionally biased region" description="Pro residues" evidence="1">
    <location>
        <begin position="33"/>
        <end position="51"/>
    </location>
</feature>
<feature type="signal peptide" evidence="3">
    <location>
        <begin position="1"/>
        <end position="21"/>
    </location>
</feature>
<dbReference type="Proteomes" id="UP000242715">
    <property type="component" value="Unassembled WGS sequence"/>
</dbReference>
<protein>
    <submittedName>
        <fullName evidence="4">Uncharacterized protein</fullName>
    </submittedName>
</protein>
<keyword evidence="5" id="KW-1185">Reference proteome</keyword>
<accession>A0A2Z6LLI6</accession>
<evidence type="ECO:0000256" key="1">
    <source>
        <dbReference type="SAM" id="MobiDB-lite"/>
    </source>
</evidence>
<evidence type="ECO:0000313" key="5">
    <source>
        <dbReference type="Proteomes" id="UP000242715"/>
    </source>
</evidence>
<sequence length="90" mass="9152">MDSRISLFALLFSLCIFSGNGKCHYASSGSSSPSPPSPGGYPWSPPTPSSPSPSGFGIPDSGSDAATSALLSLPLLFACLLVSLQVANYI</sequence>
<reference evidence="5" key="1">
    <citation type="journal article" date="2017" name="Front. Plant Sci.">
        <title>Climate Clever Clovers: New Paradigm to Reduce the Environmental Footprint of Ruminants by Breeding Low Methanogenic Forages Utilizing Haplotype Variation.</title>
        <authorList>
            <person name="Kaur P."/>
            <person name="Appels R."/>
            <person name="Bayer P.E."/>
            <person name="Keeble-Gagnere G."/>
            <person name="Wang J."/>
            <person name="Hirakawa H."/>
            <person name="Shirasawa K."/>
            <person name="Vercoe P."/>
            <person name="Stefanova K."/>
            <person name="Durmic Z."/>
            <person name="Nichols P."/>
            <person name="Revell C."/>
            <person name="Isobe S.N."/>
            <person name="Edwards D."/>
            <person name="Erskine W."/>
        </authorList>
    </citation>
    <scope>NUCLEOTIDE SEQUENCE [LARGE SCALE GENOMIC DNA]</scope>
    <source>
        <strain evidence="5">cv. Daliak</strain>
    </source>
</reference>
<keyword evidence="2" id="KW-0472">Membrane</keyword>
<evidence type="ECO:0000256" key="3">
    <source>
        <dbReference type="SAM" id="SignalP"/>
    </source>
</evidence>
<dbReference type="AlphaFoldDB" id="A0A2Z6LLI6"/>
<keyword evidence="2" id="KW-1133">Transmembrane helix</keyword>
<keyword evidence="2" id="KW-0812">Transmembrane</keyword>
<feature type="region of interest" description="Disordered" evidence="1">
    <location>
        <begin position="25"/>
        <end position="60"/>
    </location>
</feature>
<keyword evidence="3" id="KW-0732">Signal</keyword>
<proteinExistence type="predicted"/>